<dbReference type="GO" id="GO:0046872">
    <property type="term" value="F:metal ion binding"/>
    <property type="evidence" value="ECO:0007669"/>
    <property type="project" value="UniProtKB-KW"/>
</dbReference>
<dbReference type="PANTHER" id="PTHR43141:SF5">
    <property type="entry name" value="CYTOCHROME BD-I UBIQUINOL OXIDASE SUBUNIT 2"/>
    <property type="match status" value="1"/>
</dbReference>
<feature type="transmembrane region" description="Helical" evidence="12">
    <location>
        <begin position="161"/>
        <end position="182"/>
    </location>
</feature>
<protein>
    <submittedName>
        <fullName evidence="13">Cytochrome D ubiquinol oxidase subunit II</fullName>
    </submittedName>
</protein>
<dbReference type="GO" id="GO:0019646">
    <property type="term" value="P:aerobic electron transport chain"/>
    <property type="evidence" value="ECO:0007669"/>
    <property type="project" value="TreeGrafter"/>
</dbReference>
<evidence type="ECO:0000313" key="14">
    <source>
        <dbReference type="Proteomes" id="UP000001726"/>
    </source>
</evidence>
<dbReference type="GO" id="GO:0070069">
    <property type="term" value="C:cytochrome complex"/>
    <property type="evidence" value="ECO:0007669"/>
    <property type="project" value="TreeGrafter"/>
</dbReference>
<gene>
    <name evidence="13" type="primary">cydB</name>
    <name evidence="13" type="ordered locus">ETA_22990</name>
</gene>
<dbReference type="Pfam" id="PF02322">
    <property type="entry name" value="Cyt_bd_oxida_II"/>
    <property type="match status" value="1"/>
</dbReference>
<feature type="transmembrane region" description="Helical" evidence="12">
    <location>
        <begin position="289"/>
        <end position="315"/>
    </location>
</feature>
<evidence type="ECO:0000256" key="3">
    <source>
        <dbReference type="ARBA" id="ARBA00022448"/>
    </source>
</evidence>
<keyword evidence="3" id="KW-0813">Transport</keyword>
<evidence type="ECO:0000256" key="12">
    <source>
        <dbReference type="SAM" id="Phobius"/>
    </source>
</evidence>
<dbReference type="RefSeq" id="WP_012442014.1">
    <property type="nucleotide sequence ID" value="NC_010694.1"/>
</dbReference>
<keyword evidence="8" id="KW-0249">Electron transport</keyword>
<dbReference type="GO" id="GO:0005886">
    <property type="term" value="C:plasma membrane"/>
    <property type="evidence" value="ECO:0007669"/>
    <property type="project" value="UniProtKB-SubCell"/>
</dbReference>
<comment type="similarity">
    <text evidence="2">Belongs to the cytochrome ubiquinol oxidase subunit 2 family.</text>
</comment>
<keyword evidence="9 12" id="KW-1133">Transmembrane helix</keyword>
<evidence type="ECO:0000313" key="13">
    <source>
        <dbReference type="EMBL" id="CAO97345.1"/>
    </source>
</evidence>
<sequence>MLTYELMRFIWWLLIGILLIGFAVADGFDMGVGMLTRILGRTDTERRIMINSIAPHWDGNQVWLITAGGALFAAWPMVYAAAFSGFYVAMILVLAALFFRPVGFDYRSKIEDMRWRTLWDWGIFIGSFVPPLVIGVAFGNLLQGVPFHIDSDLRLFYIGNFFQLLNPFGLLAGIVSVTMILTQGATYLQMRTVGELHQRACKTAQITALVMMLCFALAGIWVMYGIDGYVLTSVLDHNAPSNPLVKGVVRQAGAWLLNFNTAPALWAIPALGIVLPVFTLICSRYGKGAAAFIFSSLTLACVILTAGVAMFPFVMPSSLSPAMSLTMWDATSTLLTLKVMTVAALIFVPIILAYTTWCYYKMFGRLTKEHIENNSHSLY</sequence>
<dbReference type="NCBIfam" id="NF011579">
    <property type="entry name" value="PRK15003.1"/>
    <property type="match status" value="1"/>
</dbReference>
<name>B2VBR3_ERWT9</name>
<feature type="transmembrane region" description="Helical" evidence="12">
    <location>
        <begin position="335"/>
        <end position="360"/>
    </location>
</feature>
<dbReference type="EMBL" id="CU468135">
    <property type="protein sequence ID" value="CAO97345.1"/>
    <property type="molecule type" value="Genomic_DNA"/>
</dbReference>
<comment type="subcellular location">
    <subcellularLocation>
        <location evidence="1">Cell membrane</location>
        <topology evidence="1">Multi-pass membrane protein</topology>
    </subcellularLocation>
</comment>
<dbReference type="OrthoDB" id="9776710at2"/>
<dbReference type="eggNOG" id="COG1294">
    <property type="taxonomic scope" value="Bacteria"/>
</dbReference>
<dbReference type="KEGG" id="eta:ETA_22990"/>
<dbReference type="GO" id="GO:0009055">
    <property type="term" value="F:electron transfer activity"/>
    <property type="evidence" value="ECO:0007669"/>
    <property type="project" value="TreeGrafter"/>
</dbReference>
<proteinExistence type="inferred from homology"/>
<keyword evidence="6 12" id="KW-0812">Transmembrane</keyword>
<evidence type="ECO:0000256" key="11">
    <source>
        <dbReference type="ARBA" id="ARBA00023136"/>
    </source>
</evidence>
<evidence type="ECO:0000256" key="8">
    <source>
        <dbReference type="ARBA" id="ARBA00022982"/>
    </source>
</evidence>
<keyword evidence="4" id="KW-1003">Cell membrane</keyword>
<keyword evidence="10" id="KW-0408">Iron</keyword>
<dbReference type="AlphaFoldDB" id="B2VBR3"/>
<keyword evidence="7" id="KW-0479">Metal-binding</keyword>
<accession>B2VBR3</accession>
<evidence type="ECO:0000256" key="10">
    <source>
        <dbReference type="ARBA" id="ARBA00023004"/>
    </source>
</evidence>
<evidence type="ECO:0000256" key="9">
    <source>
        <dbReference type="ARBA" id="ARBA00022989"/>
    </source>
</evidence>
<evidence type="ECO:0000256" key="4">
    <source>
        <dbReference type="ARBA" id="ARBA00022475"/>
    </source>
</evidence>
<keyword evidence="5" id="KW-0349">Heme</keyword>
<organism evidence="13 14">
    <name type="scientific">Erwinia tasmaniensis (strain DSM 17950 / CFBP 7177 / CIP 109463 / NCPPB 4357 / Et1/99)</name>
    <dbReference type="NCBI Taxonomy" id="465817"/>
    <lineage>
        <taxon>Bacteria</taxon>
        <taxon>Pseudomonadati</taxon>
        <taxon>Pseudomonadota</taxon>
        <taxon>Gammaproteobacteria</taxon>
        <taxon>Enterobacterales</taxon>
        <taxon>Erwiniaceae</taxon>
        <taxon>Erwinia</taxon>
    </lineage>
</organism>
<dbReference type="PANTHER" id="PTHR43141">
    <property type="entry name" value="CYTOCHROME BD2 SUBUNIT II"/>
    <property type="match status" value="1"/>
</dbReference>
<keyword evidence="11 12" id="KW-0472">Membrane</keyword>
<dbReference type="InterPro" id="IPR003317">
    <property type="entry name" value="Cyt-d_oxidase_su2"/>
</dbReference>
<dbReference type="HOGENOM" id="CLU_049294_0_1_6"/>
<feature type="transmembrane region" description="Helical" evidence="12">
    <location>
        <begin position="264"/>
        <end position="282"/>
    </location>
</feature>
<evidence type="ECO:0000256" key="1">
    <source>
        <dbReference type="ARBA" id="ARBA00004651"/>
    </source>
</evidence>
<dbReference type="PIRSF" id="PIRSF000267">
    <property type="entry name" value="Cyt_oxidse_sub2"/>
    <property type="match status" value="1"/>
</dbReference>
<evidence type="ECO:0000256" key="6">
    <source>
        <dbReference type="ARBA" id="ARBA00022692"/>
    </source>
</evidence>
<keyword evidence="14" id="KW-1185">Reference proteome</keyword>
<feature type="transmembrane region" description="Helical" evidence="12">
    <location>
        <begin position="77"/>
        <end position="99"/>
    </location>
</feature>
<feature type="transmembrane region" description="Helical" evidence="12">
    <location>
        <begin position="203"/>
        <end position="224"/>
    </location>
</feature>
<dbReference type="GO" id="GO:0016682">
    <property type="term" value="F:oxidoreductase activity, acting on diphenols and related substances as donors, oxygen as acceptor"/>
    <property type="evidence" value="ECO:0007669"/>
    <property type="project" value="TreeGrafter"/>
</dbReference>
<evidence type="ECO:0000256" key="7">
    <source>
        <dbReference type="ARBA" id="ARBA00022723"/>
    </source>
</evidence>
<evidence type="ECO:0000256" key="5">
    <source>
        <dbReference type="ARBA" id="ARBA00022617"/>
    </source>
</evidence>
<feature type="transmembrane region" description="Helical" evidence="12">
    <location>
        <begin position="119"/>
        <end position="141"/>
    </location>
</feature>
<evidence type="ECO:0000256" key="2">
    <source>
        <dbReference type="ARBA" id="ARBA00007543"/>
    </source>
</evidence>
<reference evidence="13 14" key="1">
    <citation type="journal article" date="2008" name="Environ. Microbiol.">
        <title>The genome of Erwinia tasmaniensis strain Et1/99, a non-pathogenic bacterium in the genus Erwinia.</title>
        <authorList>
            <person name="Kube M."/>
            <person name="Migdoll A.M."/>
            <person name="Mueller I."/>
            <person name="Kuhl H."/>
            <person name="Beck A."/>
            <person name="Reinhardt R."/>
            <person name="Geider K."/>
        </authorList>
    </citation>
    <scope>NUCLEOTIDE SEQUENCE [LARGE SCALE GENOMIC DNA]</scope>
    <source>
        <strain evidence="14">DSM 17950 / CFBP 7177 / CIP 109463 / NCPPB 4357 / Et1/99</strain>
    </source>
</reference>
<dbReference type="Proteomes" id="UP000001726">
    <property type="component" value="Chromosome"/>
</dbReference>
<dbReference type="NCBIfam" id="TIGR00203">
    <property type="entry name" value="cydB"/>
    <property type="match status" value="1"/>
</dbReference>
<dbReference type="STRING" id="465817.ETA_22990"/>